<comment type="caution">
    <text evidence="1">The sequence shown here is derived from an EMBL/GenBank/DDBJ whole genome shotgun (WGS) entry which is preliminary data.</text>
</comment>
<dbReference type="AlphaFoldDB" id="A0A6L2PGW7"/>
<protein>
    <submittedName>
        <fullName evidence="1">Uncharacterized protein</fullName>
    </submittedName>
</protein>
<dbReference type="EMBL" id="BLKM01000165">
    <property type="protein sequence ID" value="GFG29678.1"/>
    <property type="molecule type" value="Genomic_DNA"/>
</dbReference>
<dbReference type="InterPro" id="IPR036397">
    <property type="entry name" value="RNaseH_sf"/>
</dbReference>
<dbReference type="InParanoid" id="A0A6L2PGW7"/>
<proteinExistence type="predicted"/>
<dbReference type="Gene3D" id="3.30.420.10">
    <property type="entry name" value="Ribonuclease H-like superfamily/Ribonuclease H"/>
    <property type="match status" value="1"/>
</dbReference>
<sequence length="60" mass="7097">MKLKLKGQHFNRIEEIQTESQDLMKTLTRNDFQQCFQSRKSRWDPCINAQGDYFEGDGGK</sequence>
<organism evidence="1 2">
    <name type="scientific">Coptotermes formosanus</name>
    <name type="common">Formosan subterranean termite</name>
    <dbReference type="NCBI Taxonomy" id="36987"/>
    <lineage>
        <taxon>Eukaryota</taxon>
        <taxon>Metazoa</taxon>
        <taxon>Ecdysozoa</taxon>
        <taxon>Arthropoda</taxon>
        <taxon>Hexapoda</taxon>
        <taxon>Insecta</taxon>
        <taxon>Pterygota</taxon>
        <taxon>Neoptera</taxon>
        <taxon>Polyneoptera</taxon>
        <taxon>Dictyoptera</taxon>
        <taxon>Blattodea</taxon>
        <taxon>Blattoidea</taxon>
        <taxon>Termitoidae</taxon>
        <taxon>Rhinotermitidae</taxon>
        <taxon>Coptotermes</taxon>
    </lineage>
</organism>
<dbReference type="OrthoDB" id="10065579at2759"/>
<dbReference type="GO" id="GO:0003676">
    <property type="term" value="F:nucleic acid binding"/>
    <property type="evidence" value="ECO:0007669"/>
    <property type="project" value="InterPro"/>
</dbReference>
<evidence type="ECO:0000313" key="2">
    <source>
        <dbReference type="Proteomes" id="UP000502823"/>
    </source>
</evidence>
<reference evidence="2" key="1">
    <citation type="submission" date="2020-01" db="EMBL/GenBank/DDBJ databases">
        <title>Draft genome sequence of the Termite Coptotermes fromosanus.</title>
        <authorList>
            <person name="Itakura S."/>
            <person name="Yosikawa Y."/>
            <person name="Umezawa K."/>
        </authorList>
    </citation>
    <scope>NUCLEOTIDE SEQUENCE [LARGE SCALE GENOMIC DNA]</scope>
</reference>
<name>A0A6L2PGW7_COPFO</name>
<dbReference type="Proteomes" id="UP000502823">
    <property type="component" value="Unassembled WGS sequence"/>
</dbReference>
<evidence type="ECO:0000313" key="1">
    <source>
        <dbReference type="EMBL" id="GFG29678.1"/>
    </source>
</evidence>
<accession>A0A6L2PGW7</accession>
<keyword evidence="2" id="KW-1185">Reference proteome</keyword>
<gene>
    <name evidence="1" type="ORF">Cfor_07131</name>
</gene>